<dbReference type="InterPro" id="IPR047873">
    <property type="entry name" value="Ribosomal_uL16"/>
</dbReference>
<evidence type="ECO:0000256" key="3">
    <source>
        <dbReference type="ARBA" id="ARBA00022730"/>
    </source>
</evidence>
<dbReference type="GO" id="GO:0022625">
    <property type="term" value="C:cytosolic large ribosomal subunit"/>
    <property type="evidence" value="ECO:0007669"/>
    <property type="project" value="TreeGrafter"/>
</dbReference>
<reference evidence="11" key="1">
    <citation type="journal article" date="2012" name="PLoS Negl. Trop. Dis.">
        <title>Whole genome sequences of three Treponema pallidum ssp. pertenue strains: yaws and syphilis treponemes differ in less than 0.2% of the genome sequence.</title>
        <authorList>
            <person name="Cejkova D."/>
            <person name="Zobanikova M."/>
            <person name="Chen L."/>
            <person name="Pospisilova P."/>
            <person name="Strouhal M."/>
            <person name="Qin X."/>
            <person name="Mikalova L."/>
            <person name="Norris S.J."/>
            <person name="Muzny D.M."/>
            <person name="Gibbs R.A."/>
            <person name="Fulton L.L."/>
            <person name="Sodergren E."/>
            <person name="Weinstock G.M."/>
            <person name="Smajs D."/>
        </authorList>
    </citation>
    <scope>NUCLEOTIDE SEQUENCE [LARGE SCALE GENOMIC DNA]</scope>
    <source>
        <strain evidence="11">Gauthier</strain>
    </source>
</reference>
<keyword evidence="7 9" id="KW-0694">RNA-binding</keyword>
<evidence type="ECO:0000256" key="9">
    <source>
        <dbReference type="RuleBase" id="RU004414"/>
    </source>
</evidence>
<keyword evidence="2 7" id="KW-0820">tRNA-binding</keyword>
<comment type="function">
    <text evidence="7 9">Binds 23S rRNA and is also seen to make contacts with the A and possibly P site tRNAs.</text>
</comment>
<dbReference type="SUPFAM" id="SSF54686">
    <property type="entry name" value="Ribosomal protein L16p/L10e"/>
    <property type="match status" value="1"/>
</dbReference>
<evidence type="ECO:0000313" key="11">
    <source>
        <dbReference type="Proteomes" id="UP000008192"/>
    </source>
</evidence>
<dbReference type="PROSITE" id="PS00701">
    <property type="entry name" value="RIBOSOMAL_L16_2"/>
    <property type="match status" value="1"/>
</dbReference>
<gene>
    <name evidence="7 10" type="primary">rplP</name>
    <name evidence="10" type="ordered locus">TPEGAU_0196</name>
</gene>
<dbReference type="FunFam" id="3.90.1170.10:FF:000001">
    <property type="entry name" value="50S ribosomal protein L16"/>
    <property type="match status" value="1"/>
</dbReference>
<comment type="similarity">
    <text evidence="1 7 8">Belongs to the universal ribosomal protein uL16 family.</text>
</comment>
<dbReference type="InterPro" id="IPR036920">
    <property type="entry name" value="Ribosomal_uL16_sf"/>
</dbReference>
<dbReference type="AlphaFoldDB" id="A0AAU8Q0H0"/>
<evidence type="ECO:0000313" key="10">
    <source>
        <dbReference type="EMBL" id="AEZ59454.1"/>
    </source>
</evidence>
<name>A0AAU8Q0H0_TREPG</name>
<dbReference type="KEGG" id="tpg:TPEGAU_0196"/>
<evidence type="ECO:0000256" key="6">
    <source>
        <dbReference type="ARBA" id="ARBA00035198"/>
    </source>
</evidence>
<comment type="subunit">
    <text evidence="7 9">Part of the 50S ribosomal subunit.</text>
</comment>
<dbReference type="InterPro" id="IPR016180">
    <property type="entry name" value="Ribosomal_uL16_dom"/>
</dbReference>
<evidence type="ECO:0000256" key="1">
    <source>
        <dbReference type="ARBA" id="ARBA00008931"/>
    </source>
</evidence>
<dbReference type="PANTHER" id="PTHR12220">
    <property type="entry name" value="50S/60S RIBOSOMAL PROTEIN L16"/>
    <property type="match status" value="1"/>
</dbReference>
<evidence type="ECO:0000256" key="5">
    <source>
        <dbReference type="ARBA" id="ARBA00023274"/>
    </source>
</evidence>
<sequence length="139" mass="15706">MALSPKRVKYRKVQRGRVKGDATRCNAVDFGAYALVCLEPFWLTSRQIEAARVALNRRIKRGGKLWIRVFPDKPYSKKPAETRMGKGKGSPEYWVAVVKPGTVLFELMGVERALAEQAMLLAGSKLPIKTRFAERVQEI</sequence>
<dbReference type="SMR" id="A0AAU8Q0H0"/>
<dbReference type="PANTHER" id="PTHR12220:SF13">
    <property type="entry name" value="LARGE RIBOSOMAL SUBUNIT PROTEIN UL16M"/>
    <property type="match status" value="1"/>
</dbReference>
<dbReference type="Gene3D" id="3.90.1170.10">
    <property type="entry name" value="Ribosomal protein L10e/L16"/>
    <property type="match status" value="1"/>
</dbReference>
<evidence type="ECO:0000256" key="4">
    <source>
        <dbReference type="ARBA" id="ARBA00022980"/>
    </source>
</evidence>
<dbReference type="InterPro" id="IPR020798">
    <property type="entry name" value="Ribosomal_uL16_CS"/>
</dbReference>
<evidence type="ECO:0000256" key="2">
    <source>
        <dbReference type="ARBA" id="ARBA00022555"/>
    </source>
</evidence>
<dbReference type="CDD" id="cd01433">
    <property type="entry name" value="Ribosomal_L16_L10e"/>
    <property type="match status" value="1"/>
</dbReference>
<dbReference type="PRINTS" id="PR00060">
    <property type="entry name" value="RIBOSOMALL16"/>
</dbReference>
<dbReference type="GO" id="GO:0006412">
    <property type="term" value="P:translation"/>
    <property type="evidence" value="ECO:0007669"/>
    <property type="project" value="UniProtKB-UniRule"/>
</dbReference>
<dbReference type="Pfam" id="PF00252">
    <property type="entry name" value="Ribosomal_L16"/>
    <property type="match status" value="1"/>
</dbReference>
<dbReference type="GO" id="GO:0019843">
    <property type="term" value="F:rRNA binding"/>
    <property type="evidence" value="ECO:0007669"/>
    <property type="project" value="UniProtKB-UniRule"/>
</dbReference>
<dbReference type="GO" id="GO:0003735">
    <property type="term" value="F:structural constituent of ribosome"/>
    <property type="evidence" value="ECO:0007669"/>
    <property type="project" value="InterPro"/>
</dbReference>
<dbReference type="RefSeq" id="WP_010881643.1">
    <property type="nucleotide sequence ID" value="NC_016843.1"/>
</dbReference>
<keyword evidence="3 7" id="KW-0699">rRNA-binding</keyword>
<dbReference type="GeneID" id="93875984"/>
<dbReference type="GO" id="GO:0000049">
    <property type="term" value="F:tRNA binding"/>
    <property type="evidence" value="ECO:0007669"/>
    <property type="project" value="UniProtKB-KW"/>
</dbReference>
<dbReference type="Proteomes" id="UP000008192">
    <property type="component" value="Chromosome"/>
</dbReference>
<keyword evidence="4 7" id="KW-0689">Ribosomal protein</keyword>
<organism evidence="10 11">
    <name type="scientific">Treponema pallidum subsp. pertenue (strain Gauthier)</name>
    <dbReference type="NCBI Taxonomy" id="491080"/>
    <lineage>
        <taxon>Bacteria</taxon>
        <taxon>Pseudomonadati</taxon>
        <taxon>Spirochaetota</taxon>
        <taxon>Spirochaetia</taxon>
        <taxon>Spirochaetales</taxon>
        <taxon>Treponemataceae</taxon>
        <taxon>Treponema</taxon>
    </lineage>
</organism>
<dbReference type="NCBIfam" id="TIGR01164">
    <property type="entry name" value="rplP_bact"/>
    <property type="match status" value="1"/>
</dbReference>
<evidence type="ECO:0000256" key="7">
    <source>
        <dbReference type="HAMAP-Rule" id="MF_01342"/>
    </source>
</evidence>
<dbReference type="InterPro" id="IPR000114">
    <property type="entry name" value="Ribosomal_uL16_bact-type"/>
</dbReference>
<proteinExistence type="inferred from homology"/>
<accession>A0AAU8Q0H0</accession>
<dbReference type="HAMAP" id="MF_01342">
    <property type="entry name" value="Ribosomal_uL16"/>
    <property type="match status" value="1"/>
</dbReference>
<dbReference type="PROSITE" id="PS00586">
    <property type="entry name" value="RIBOSOMAL_L16_1"/>
    <property type="match status" value="1"/>
</dbReference>
<protein>
    <recommendedName>
        <fullName evidence="6 7">Large ribosomal subunit protein uL16</fullName>
    </recommendedName>
</protein>
<keyword evidence="5 7" id="KW-0687">Ribonucleoprotein</keyword>
<dbReference type="EMBL" id="CP002376">
    <property type="protein sequence ID" value="AEZ59454.1"/>
    <property type="molecule type" value="Genomic_DNA"/>
</dbReference>
<evidence type="ECO:0000256" key="8">
    <source>
        <dbReference type="RuleBase" id="RU004413"/>
    </source>
</evidence>